<comment type="pathway">
    <text evidence="3">Amino-acid biosynthesis.</text>
</comment>
<dbReference type="EMBL" id="QUAK01000149">
    <property type="protein sequence ID" value="RFU83926.1"/>
    <property type="molecule type" value="Genomic_DNA"/>
</dbReference>
<evidence type="ECO:0000256" key="2">
    <source>
        <dbReference type="ARBA" id="ARBA00022679"/>
    </source>
</evidence>
<evidence type="ECO:0000256" key="1">
    <source>
        <dbReference type="ARBA" id="ARBA00006154"/>
    </source>
</evidence>
<dbReference type="InterPro" id="IPR005675">
    <property type="entry name" value="Citramal_synthase"/>
</dbReference>
<proteinExistence type="inferred from homology"/>
<reference evidence="5 6" key="1">
    <citation type="submission" date="2018-08" db="EMBL/GenBank/DDBJ databases">
        <title>Isolation, diversity and antifungal activity of Actinobacteria from wheat.</title>
        <authorList>
            <person name="Han C."/>
        </authorList>
    </citation>
    <scope>NUCLEOTIDE SEQUENCE [LARGE SCALE GENOMIC DNA]</scope>
    <source>
        <strain evidence="5 6">NEAU-YY421</strain>
    </source>
</reference>
<dbReference type="Pfam" id="PF08502">
    <property type="entry name" value="LeuA_dimer"/>
    <property type="match status" value="1"/>
</dbReference>
<evidence type="ECO:0000259" key="4">
    <source>
        <dbReference type="SMART" id="SM00917"/>
    </source>
</evidence>
<dbReference type="PANTHER" id="PTHR43538">
    <property type="entry name" value="ALPHA-IPM SYNTHASE/HOMOCITRATE SYNTHASE"/>
    <property type="match status" value="1"/>
</dbReference>
<accession>A0A372LZ17</accession>
<dbReference type="SMART" id="SM00917">
    <property type="entry name" value="LeuA_dimer"/>
    <property type="match status" value="1"/>
</dbReference>
<dbReference type="AlphaFoldDB" id="A0A372LZ17"/>
<keyword evidence="6" id="KW-1185">Reference proteome</keyword>
<dbReference type="Gene3D" id="3.30.160.270">
    <property type="match status" value="1"/>
</dbReference>
<organism evidence="5 6">
    <name type="scientific">Streptomyces triticagri</name>
    <dbReference type="NCBI Taxonomy" id="2293568"/>
    <lineage>
        <taxon>Bacteria</taxon>
        <taxon>Bacillati</taxon>
        <taxon>Actinomycetota</taxon>
        <taxon>Actinomycetes</taxon>
        <taxon>Kitasatosporales</taxon>
        <taxon>Streptomycetaceae</taxon>
        <taxon>Streptomyces</taxon>
    </lineage>
</organism>
<comment type="caution">
    <text evidence="5">The sequence shown here is derived from an EMBL/GenBank/DDBJ whole genome shotgun (WGS) entry which is preliminary data.</text>
</comment>
<dbReference type="SUPFAM" id="SSF110921">
    <property type="entry name" value="2-isopropylmalate synthase LeuA, allosteric (dimerisation) domain"/>
    <property type="match status" value="1"/>
</dbReference>
<gene>
    <name evidence="5" type="ORF">DY218_24700</name>
</gene>
<dbReference type="GO" id="GO:0003852">
    <property type="term" value="F:2-isopropylmalate synthase activity"/>
    <property type="evidence" value="ECO:0007669"/>
    <property type="project" value="InterPro"/>
</dbReference>
<evidence type="ECO:0000313" key="5">
    <source>
        <dbReference type="EMBL" id="RFU83926.1"/>
    </source>
</evidence>
<dbReference type="InterPro" id="IPR036230">
    <property type="entry name" value="LeuA_allosteric_dom_sf"/>
</dbReference>
<dbReference type="InterPro" id="IPR013709">
    <property type="entry name" value="2-isopropylmalate_synth_dimer"/>
</dbReference>
<keyword evidence="2" id="KW-0808">Transferase</keyword>
<evidence type="ECO:0000256" key="3">
    <source>
        <dbReference type="ARBA" id="ARBA00029440"/>
    </source>
</evidence>
<protein>
    <recommendedName>
        <fullName evidence="4">2-isopropylmalate synthase LeuA allosteric (dimerisation) domain-containing protein</fullName>
    </recommendedName>
</protein>
<comment type="similarity">
    <text evidence="1">Belongs to the alpha-IPM synthase/homocitrate synthase family.</text>
</comment>
<dbReference type="GO" id="GO:0009098">
    <property type="term" value="P:L-leucine biosynthetic process"/>
    <property type="evidence" value="ECO:0007669"/>
    <property type="project" value="InterPro"/>
</dbReference>
<sequence>MPGKVGRVCRRSLRRRHQGAGGTFVRDDEVGVRAGRRCRGRRCVPASAPCCTGSLSAGACRHRRDLEANPPRSAPPTRRPLASARGLFAFPIRCRRPPPSGTSRQEAAAMPHHDVRALDAPVFQWESWRVISEDDTRRSGAVDATVRILVGGERAVATAEGNGPVNALERALRQALLPSHPAVAHLELVDCTIRVVESGRGTAGQSRVEMSVTDGHALWRSGSVSPNVLTAACAALQQGFTQGLTRRPDPHADAQRGPLPDTGPVCRLTVTARHSGAALARIVATLNAIPVGELTYEVSGTARATARLVVPRADASLARRRLDRMVDVLAVTESGTAAQP</sequence>
<dbReference type="Proteomes" id="UP000263094">
    <property type="component" value="Unassembled WGS sequence"/>
</dbReference>
<evidence type="ECO:0000313" key="6">
    <source>
        <dbReference type="Proteomes" id="UP000263094"/>
    </source>
</evidence>
<feature type="domain" description="2-isopropylmalate synthase LeuA allosteric (dimerisation)" evidence="4">
    <location>
        <begin position="109"/>
        <end position="244"/>
    </location>
</feature>
<dbReference type="PANTHER" id="PTHR43538:SF1">
    <property type="entry name" value="(R)-CITRAMALATE SYNTHASE"/>
    <property type="match status" value="1"/>
</dbReference>
<name>A0A372LZ17_9ACTN</name>